<evidence type="ECO:0000256" key="4">
    <source>
        <dbReference type="ARBA" id="ARBA00022840"/>
    </source>
</evidence>
<dbReference type="GO" id="GO:0016787">
    <property type="term" value="F:hydrolase activity"/>
    <property type="evidence" value="ECO:0007669"/>
    <property type="project" value="UniProtKB-KW"/>
</dbReference>
<evidence type="ECO:0000256" key="1">
    <source>
        <dbReference type="ARBA" id="ARBA00022741"/>
    </source>
</evidence>
<dbReference type="GO" id="GO:0005737">
    <property type="term" value="C:cytoplasm"/>
    <property type="evidence" value="ECO:0007669"/>
    <property type="project" value="TreeGrafter"/>
</dbReference>
<dbReference type="EMBL" id="JAPTSV010000007">
    <property type="protein sequence ID" value="KAJ1525708.1"/>
    <property type="molecule type" value="Genomic_DNA"/>
</dbReference>
<protein>
    <recommendedName>
        <fullName evidence="10">ATP-dependent RNA helicase DDX60</fullName>
    </recommendedName>
</protein>
<dbReference type="FunFam" id="3.40.50.300:FF:001039">
    <property type="entry name" value="ATP-dependent RNA helicase DDX60"/>
    <property type="match status" value="1"/>
</dbReference>
<name>A0AAV7XKP2_9NEOP</name>
<dbReference type="PANTHER" id="PTHR44533">
    <property type="entry name" value="DEAD/H RNA HELICASE, PUTATIVE-RELATED"/>
    <property type="match status" value="1"/>
</dbReference>
<evidence type="ECO:0000256" key="5">
    <source>
        <dbReference type="SAM" id="MobiDB-lite"/>
    </source>
</evidence>
<dbReference type="InterPro" id="IPR001650">
    <property type="entry name" value="Helicase_C-like"/>
</dbReference>
<dbReference type="InterPro" id="IPR027417">
    <property type="entry name" value="P-loop_NTPase"/>
</dbReference>
<feature type="domain" description="Helicase ATP-binding" evidence="6">
    <location>
        <begin position="792"/>
        <end position="959"/>
    </location>
</feature>
<feature type="region of interest" description="Disordered" evidence="5">
    <location>
        <begin position="575"/>
        <end position="596"/>
    </location>
</feature>
<keyword evidence="2" id="KW-0378">Hydrolase</keyword>
<reference evidence="8" key="1">
    <citation type="submission" date="2022-12" db="EMBL/GenBank/DDBJ databases">
        <title>Chromosome-level genome assembly of the bean flower thrips Megalurothrips usitatus.</title>
        <authorList>
            <person name="Ma L."/>
            <person name="Liu Q."/>
            <person name="Li H."/>
            <person name="Cai W."/>
        </authorList>
    </citation>
    <scope>NUCLEOTIDE SEQUENCE</scope>
    <source>
        <strain evidence="8">Cailab_2022a</strain>
    </source>
</reference>
<keyword evidence="9" id="KW-1185">Reference proteome</keyword>
<dbReference type="InterPro" id="IPR055124">
    <property type="entry name" value="PIN-like_DDX60"/>
</dbReference>
<dbReference type="InterPro" id="IPR059032">
    <property type="entry name" value="WHD_DDX60"/>
</dbReference>
<feature type="region of interest" description="Disordered" evidence="5">
    <location>
        <begin position="1161"/>
        <end position="1180"/>
    </location>
</feature>
<dbReference type="GO" id="GO:0004386">
    <property type="term" value="F:helicase activity"/>
    <property type="evidence" value="ECO:0007669"/>
    <property type="project" value="UniProtKB-KW"/>
</dbReference>
<keyword evidence="3" id="KW-0347">Helicase</keyword>
<dbReference type="GO" id="GO:0005524">
    <property type="term" value="F:ATP binding"/>
    <property type="evidence" value="ECO:0007669"/>
    <property type="project" value="UniProtKB-KW"/>
</dbReference>
<dbReference type="SMART" id="SM00487">
    <property type="entry name" value="DEXDc"/>
    <property type="match status" value="1"/>
</dbReference>
<feature type="compositionally biased region" description="Acidic residues" evidence="5">
    <location>
        <begin position="1161"/>
        <end position="1171"/>
    </location>
</feature>
<feature type="region of interest" description="Disordered" evidence="5">
    <location>
        <begin position="1"/>
        <end position="34"/>
    </location>
</feature>
<feature type="compositionally biased region" description="Basic and acidic residues" evidence="5">
    <location>
        <begin position="524"/>
        <end position="543"/>
    </location>
</feature>
<dbReference type="PROSITE" id="PS51192">
    <property type="entry name" value="HELICASE_ATP_BIND_1"/>
    <property type="match status" value="1"/>
</dbReference>
<dbReference type="PANTHER" id="PTHR44533:SF4">
    <property type="entry name" value="DEAD_H RNA HELICASE, PUTATIVE-RELATED"/>
    <property type="match status" value="1"/>
</dbReference>
<comment type="caution">
    <text evidence="8">The sequence shown here is derived from an EMBL/GenBank/DDBJ whole genome shotgun (WGS) entry which is preliminary data.</text>
</comment>
<evidence type="ECO:0000313" key="9">
    <source>
        <dbReference type="Proteomes" id="UP001075354"/>
    </source>
</evidence>
<dbReference type="Pfam" id="PF00270">
    <property type="entry name" value="DEAD"/>
    <property type="match status" value="1"/>
</dbReference>
<dbReference type="InterPro" id="IPR014001">
    <property type="entry name" value="Helicase_ATP-bd"/>
</dbReference>
<dbReference type="Pfam" id="PF23002">
    <property type="entry name" value="PIN-like_DDX60"/>
    <property type="match status" value="1"/>
</dbReference>
<feature type="domain" description="Helicase C-terminal" evidence="7">
    <location>
        <begin position="1215"/>
        <end position="1355"/>
    </location>
</feature>
<keyword evidence="4" id="KW-0067">ATP-binding</keyword>
<dbReference type="SUPFAM" id="SSF52540">
    <property type="entry name" value="P-loop containing nucleoside triphosphate hydrolases"/>
    <property type="match status" value="1"/>
</dbReference>
<dbReference type="InterPro" id="IPR011545">
    <property type="entry name" value="DEAD/DEAH_box_helicase_dom"/>
</dbReference>
<dbReference type="Proteomes" id="UP001075354">
    <property type="component" value="Chromosome 7"/>
</dbReference>
<sequence>MSKNRDDEEASDSVSSCESDDLQEQAASLMPGKVEPADVVIEASFEEETERAVEVAERETDDDLVLTTRKLEKLSALFDGRYQDILAQIIDGRKFVIDGDSLLLLALETNGLSMEGGAQTLHITYIVEKFLSNFIARNLNFVIVFFEIWNKSWSHFPIFSVARNALKLHLSHNQDRTPVLIMDTLWSSEFSDFLRLHKPGFIMMSTMLPDFMQESLDTEKGDIRVKQLQFTTLSQAVFCEFLCLDVVDINSVHDTPASLMATVFVHVNQFKIIFDPVFKTLCRMERQISFPTEAAHVFKLVEQNVKVSAVVSAAASLLSKIADKEVMAILRTVLLSLAYLELVPLKRRCFKDLPGLPVSVLKILSSFQGELANVVSNLSNSEDLIQSDFRYIGDLWQGTAFIAVFHTVCQTGVVDGAGMGDQLSQRYEKLVAYVNELLGGLVPFHPYPFEHICEGQCSGHVLNKALPPISRKMRLIPTTCKLTDLFCGHLASDTRFYSETDTDVKDNVVAHVVRHWHNKKPLTDEYDRIPDSNAQKPREENKRWGQHQRNVQARFNTLYGLSLEGRSSVKAIVTNSGKGQVQKKTTEKPGKSAKGKISKKDQIIQDNMKRIMEEKHKQVKERLKSFSNNFSSLMLKEDYRAAIERCDIELQHAKDFWESTLEILLLKAKACFGLWKEESVKKVPHKNFHGARELFLVIRDIFKTVEDNKISLNSKQSSLISSYLHDLGFNELASMKGLPEPTKGSNGKYEVQLNYVEFQLAHLGAELVRDTGGKPDPRADGFVPDPWQVKLFDIIDKNESAVVVAPTSSGKTYASYYCMEKVIKNNDDDVVVYVCPTKALVNQVHATIYARFKKNLPPGKTLQGIFTRDYRQNVRDCQILTTVPECLEMLLLSPRAQTWVKRVKYVIFDEVHCLLGQSGGLSWENAIMLIRCPFLALSATIHKPETFCSWLQKVEDFKKVQAQKFNLMNRPLGSYKVSLVVHLERHNHLLKNVMLNDGSIKHVHPYSFLNLDSPDAANGIPKHIVLSPDEALQLYNVMKEVLPQEKIINLSPVKYFQELCLTGYLSMQAVQKFSTDLRVTLENEDMETKVKVLAKLKNVDYAELETGSRFVYENIPEVLKVLKERGMLPALVFTYDRSMVQALPLKLLRYLRDIDDFTEDEETDIESESDTDDKKAGSNKVKRRFKGKRYVKKLGLLRGPSMLKSEGSLRGEGFTDEKLMEFIERRLMVAGHKSHGEFASMLRRGLGKHFAGMSARERGAVEMLFRLKILNCVSATGTLALGIHMPCKTVVIAGDSPFINVLEFNQMSGRAGRRGFDKEGNVIFYGLNQRKLETLMTGNLPEMIGNFPLNASLILRLLLLVSDVTIDGKSTQEASDEALVRAYTCLENGLLYELQKDLKNRMKYFMCFVVQLLLRWGIISDQGVPYQDALFLTHLHYHEPGNFAFHYLLKSDVLEELCVFNKEGNIAEKSLLDLMVVLNFLFARIPLSNILLKKKRVNSVVVLPPLPEPVYEALKEYNREVLDVFSHFFSCVSADIRDKYGVEKCLPLCKQNVEPDGVLSEELMRESKLGASLADVSTLNDVCSVFAGLSGNTDQDVFPASGDLIHMREDINVKVVPTIELDFPCNSYALDFYKHGIPEALVLDNGLKAGHDFTVVKDFMLVLQTLHTSLSEMLNPDAKLLKAMETISNTFSQNFQNAYIGYAKY</sequence>
<dbReference type="Gene3D" id="3.40.50.300">
    <property type="entry name" value="P-loop containing nucleotide triphosphate hydrolases"/>
    <property type="match status" value="2"/>
</dbReference>
<dbReference type="GO" id="GO:0003676">
    <property type="term" value="F:nucleic acid binding"/>
    <property type="evidence" value="ECO:0007669"/>
    <property type="project" value="InterPro"/>
</dbReference>
<dbReference type="SMART" id="SM00490">
    <property type="entry name" value="HELICc"/>
    <property type="match status" value="1"/>
</dbReference>
<proteinExistence type="predicted"/>
<dbReference type="Pfam" id="PF26076">
    <property type="entry name" value="WHD_DDX60"/>
    <property type="match status" value="1"/>
</dbReference>
<dbReference type="PROSITE" id="PS51194">
    <property type="entry name" value="HELICASE_CTER"/>
    <property type="match status" value="1"/>
</dbReference>
<evidence type="ECO:0000259" key="7">
    <source>
        <dbReference type="PROSITE" id="PS51194"/>
    </source>
</evidence>
<accession>A0AAV7XKP2</accession>
<evidence type="ECO:0000313" key="8">
    <source>
        <dbReference type="EMBL" id="KAJ1525708.1"/>
    </source>
</evidence>
<gene>
    <name evidence="8" type="ORF">ONE63_008919</name>
</gene>
<evidence type="ECO:0000259" key="6">
    <source>
        <dbReference type="PROSITE" id="PS51192"/>
    </source>
</evidence>
<feature type="region of interest" description="Disordered" evidence="5">
    <location>
        <begin position="524"/>
        <end position="546"/>
    </location>
</feature>
<evidence type="ECO:0000256" key="2">
    <source>
        <dbReference type="ARBA" id="ARBA00022801"/>
    </source>
</evidence>
<organism evidence="8 9">
    <name type="scientific">Megalurothrips usitatus</name>
    <name type="common">bean blossom thrips</name>
    <dbReference type="NCBI Taxonomy" id="439358"/>
    <lineage>
        <taxon>Eukaryota</taxon>
        <taxon>Metazoa</taxon>
        <taxon>Ecdysozoa</taxon>
        <taxon>Arthropoda</taxon>
        <taxon>Hexapoda</taxon>
        <taxon>Insecta</taxon>
        <taxon>Pterygota</taxon>
        <taxon>Neoptera</taxon>
        <taxon>Paraneoptera</taxon>
        <taxon>Thysanoptera</taxon>
        <taxon>Terebrantia</taxon>
        <taxon>Thripoidea</taxon>
        <taxon>Thripidae</taxon>
        <taxon>Megalurothrips</taxon>
    </lineage>
</organism>
<dbReference type="InterPro" id="IPR052431">
    <property type="entry name" value="SKI2_subfamily_helicases"/>
</dbReference>
<dbReference type="Pfam" id="PF00271">
    <property type="entry name" value="Helicase_C"/>
    <property type="match status" value="1"/>
</dbReference>
<evidence type="ECO:0000256" key="3">
    <source>
        <dbReference type="ARBA" id="ARBA00022806"/>
    </source>
</evidence>
<evidence type="ECO:0008006" key="10">
    <source>
        <dbReference type="Google" id="ProtNLM"/>
    </source>
</evidence>
<keyword evidence="1" id="KW-0547">Nucleotide-binding</keyword>